<reference evidence="3 4" key="1">
    <citation type="submission" date="2021-05" db="EMBL/GenBank/DDBJ databases">
        <title>Novel Bacillus species.</title>
        <authorList>
            <person name="Liu G."/>
        </authorList>
    </citation>
    <scope>NUCLEOTIDE SEQUENCE [LARGE SCALE GENOMIC DNA]</scope>
    <source>
        <strain evidence="3 4">FJAT-49682</strain>
    </source>
</reference>
<keyword evidence="1" id="KW-0175">Coiled coil</keyword>
<gene>
    <name evidence="3" type="ORF">KHA91_10405</name>
</gene>
<dbReference type="Proteomes" id="UP000676456">
    <property type="component" value="Unassembled WGS sequence"/>
</dbReference>
<sequence>MPIKGLFNQKQNHEILLEKIAELEKKQRRLNEIEVQIKRLLKMEEDVASLLKVKGELKNTSIPKKPIQEAKNKRKGREEPYLAEASIIKKITPFIKAVGLMDKQITELEKHIARIHQSQANIYHRLDEIEAKLSGFQTDMEEKDKKTSINKPTEQAVVIKEIRIDKFYLDKYEQNNNFGQLGIKELSGALNIGATFGREVIPKEISDQIKEDMEGFADLKKDFAKGEAEEESSSVDESVSEESETFTEIPIEVISDDE</sequence>
<keyword evidence="4" id="KW-1185">Reference proteome</keyword>
<organism evidence="3 4">
    <name type="scientific">Lederbergia citrea</name>
    <dbReference type="NCBI Taxonomy" id="2833581"/>
    <lineage>
        <taxon>Bacteria</taxon>
        <taxon>Bacillati</taxon>
        <taxon>Bacillota</taxon>
        <taxon>Bacilli</taxon>
        <taxon>Bacillales</taxon>
        <taxon>Bacillaceae</taxon>
        <taxon>Lederbergia</taxon>
    </lineage>
</organism>
<name>A0A942Z412_9BACI</name>
<comment type="caution">
    <text evidence="3">The sequence shown here is derived from an EMBL/GenBank/DDBJ whole genome shotgun (WGS) entry which is preliminary data.</text>
</comment>
<feature type="compositionally biased region" description="Acidic residues" evidence="2">
    <location>
        <begin position="228"/>
        <end position="245"/>
    </location>
</feature>
<protein>
    <submittedName>
        <fullName evidence="3">Uncharacterized protein</fullName>
    </submittedName>
</protein>
<dbReference type="EMBL" id="JAGYPN010000002">
    <property type="protein sequence ID" value="MBS4223154.1"/>
    <property type="molecule type" value="Genomic_DNA"/>
</dbReference>
<evidence type="ECO:0000313" key="4">
    <source>
        <dbReference type="Proteomes" id="UP000676456"/>
    </source>
</evidence>
<evidence type="ECO:0000256" key="1">
    <source>
        <dbReference type="SAM" id="Coils"/>
    </source>
</evidence>
<evidence type="ECO:0000256" key="2">
    <source>
        <dbReference type="SAM" id="MobiDB-lite"/>
    </source>
</evidence>
<dbReference type="RefSeq" id="WP_213098189.1">
    <property type="nucleotide sequence ID" value="NZ_JAGYPH010000002.1"/>
</dbReference>
<accession>A0A942Z412</accession>
<dbReference type="AlphaFoldDB" id="A0A942Z412"/>
<feature type="region of interest" description="Disordered" evidence="2">
    <location>
        <begin position="225"/>
        <end position="258"/>
    </location>
</feature>
<evidence type="ECO:0000313" key="3">
    <source>
        <dbReference type="EMBL" id="MBS4223154.1"/>
    </source>
</evidence>
<feature type="coiled-coil region" evidence="1">
    <location>
        <begin position="6"/>
        <end position="43"/>
    </location>
</feature>
<proteinExistence type="predicted"/>